<gene>
    <name evidence="1" type="ORF">ERS852502_02768</name>
</gene>
<evidence type="ECO:0000313" key="2">
    <source>
        <dbReference type="Proteomes" id="UP000078383"/>
    </source>
</evidence>
<sequence>MTIEQYYRWINTKAGKKIKDFMNRLIPGLMPEPVPVRVPVRQEDRYNRR</sequence>
<dbReference type="Proteomes" id="UP000078383">
    <property type="component" value="Unassembled WGS sequence"/>
</dbReference>
<dbReference type="EMBL" id="CZBX01000019">
    <property type="protein sequence ID" value="CUQ93026.1"/>
    <property type="molecule type" value="Genomic_DNA"/>
</dbReference>
<reference evidence="1 2" key="1">
    <citation type="submission" date="2015-09" db="EMBL/GenBank/DDBJ databases">
        <authorList>
            <consortium name="Pathogen Informatics"/>
        </authorList>
    </citation>
    <scope>NUCLEOTIDE SEQUENCE [LARGE SCALE GENOMIC DNA]</scope>
    <source>
        <strain evidence="1 2">2789STDY5834889</strain>
    </source>
</reference>
<proteinExistence type="predicted"/>
<accession>A0A175AA56</accession>
<organism evidence="1 2">
    <name type="scientific">[Ruminococcus] torques</name>
    <dbReference type="NCBI Taxonomy" id="33039"/>
    <lineage>
        <taxon>Bacteria</taxon>
        <taxon>Bacillati</taxon>
        <taxon>Bacillota</taxon>
        <taxon>Clostridia</taxon>
        <taxon>Lachnospirales</taxon>
        <taxon>Lachnospiraceae</taxon>
        <taxon>Mediterraneibacter</taxon>
    </lineage>
</organism>
<dbReference type="AlphaFoldDB" id="A0A175AA56"/>
<evidence type="ECO:0000313" key="1">
    <source>
        <dbReference type="EMBL" id="CUQ93026.1"/>
    </source>
</evidence>
<name>A0A175AA56_9FIRM</name>
<protein>
    <submittedName>
        <fullName evidence="1">Uncharacterized protein</fullName>
    </submittedName>
</protein>
<dbReference type="RefSeq" id="WP_155205133.1">
    <property type="nucleotide sequence ID" value="NZ_CZBX01000019.1"/>
</dbReference>